<evidence type="ECO:0000256" key="13">
    <source>
        <dbReference type="ARBA" id="ARBA00022833"/>
    </source>
</evidence>
<dbReference type="AlphaFoldDB" id="A0A9P6VMZ1"/>
<dbReference type="InterPro" id="IPR017907">
    <property type="entry name" value="Znf_RING_CS"/>
</dbReference>
<keyword evidence="9" id="KW-0812">Transmembrane</keyword>
<evidence type="ECO:0000256" key="9">
    <source>
        <dbReference type="ARBA" id="ARBA00022692"/>
    </source>
</evidence>
<feature type="domain" description="RING-type" evidence="20">
    <location>
        <begin position="322"/>
        <end position="360"/>
    </location>
</feature>
<keyword evidence="22" id="KW-1185">Reference proteome</keyword>
<keyword evidence="8" id="KW-0808">Transferase</keyword>
<dbReference type="PROSITE" id="PS50089">
    <property type="entry name" value="ZF_RING_2"/>
    <property type="match status" value="1"/>
</dbReference>
<comment type="catalytic activity">
    <reaction evidence="1">
        <text>S-ubiquitinyl-[E2 ubiquitin-conjugating enzyme]-L-cysteine + [acceptor protein]-L-lysine = [E2 ubiquitin-conjugating enzyme]-L-cysteine + N(6)-ubiquitinyl-[acceptor protein]-L-lysine.</text>
        <dbReference type="EC" id="2.3.2.27"/>
    </reaction>
</comment>
<evidence type="ECO:0000256" key="16">
    <source>
        <dbReference type="ARBA" id="ARBA00023136"/>
    </source>
</evidence>
<evidence type="ECO:0000313" key="22">
    <source>
        <dbReference type="Proteomes" id="UP000785200"/>
    </source>
</evidence>
<sequence>MADHISDKPSSETPSYNYPFAAAPDIIRSHQKDAYFEGILLNHLSNLLRRLYGARFLHTYTSEARTFSELLYLGLTTFIGNRTLGEEYCDIIQIEDDTLKLPDVSRRAGYIVTSILLPYGLGRILPSFRNRIRSKLELNLQRLTRRKQQKTFSHRMQSYLLDHLSTITSPSPIHALTLTIFYFSGAYYQLSKRIFGLRYIFTKRVDPSEARVGYEVLGVLLVLQMSVQAYLHLHSTINAPVSANANALAGGSAIIDGGVEVSLDSNAYATNNELLLESSAPQASSTTVAKSTHTEILPSPRYDLRENEKIMSWIKGKQQRKCTLCLEELKDPSAVLCGHVFCWACIGDWVREKPECPLCRREAMVQHILPLRV</sequence>
<keyword evidence="7" id="KW-0962">Peroxisome biogenesis</keyword>
<dbReference type="Gene3D" id="3.30.40.10">
    <property type="entry name" value="Zinc/RING finger domain, C3HC4 (zinc finger)"/>
    <property type="match status" value="1"/>
</dbReference>
<dbReference type="Pfam" id="PF13639">
    <property type="entry name" value="zf-RING_2"/>
    <property type="match status" value="1"/>
</dbReference>
<keyword evidence="6" id="KW-0813">Transport</keyword>
<proteinExistence type="inferred from homology"/>
<dbReference type="CDD" id="cd16527">
    <property type="entry name" value="RING-HC_PEX10"/>
    <property type="match status" value="1"/>
</dbReference>
<evidence type="ECO:0000256" key="11">
    <source>
        <dbReference type="ARBA" id="ARBA00022771"/>
    </source>
</evidence>
<dbReference type="GO" id="GO:0016562">
    <property type="term" value="P:protein import into peroxisome matrix, receptor recycling"/>
    <property type="evidence" value="ECO:0007669"/>
    <property type="project" value="UniProtKB-ARBA"/>
</dbReference>
<keyword evidence="17" id="KW-0576">Peroxisome</keyword>
<evidence type="ECO:0000256" key="10">
    <source>
        <dbReference type="ARBA" id="ARBA00022723"/>
    </source>
</evidence>
<keyword evidence="15" id="KW-1133">Transmembrane helix</keyword>
<evidence type="ECO:0000256" key="12">
    <source>
        <dbReference type="ARBA" id="ARBA00022786"/>
    </source>
</evidence>
<dbReference type="EC" id="2.3.2.27" evidence="5"/>
<evidence type="ECO:0000313" key="21">
    <source>
        <dbReference type="EMBL" id="KAG0650972.1"/>
    </source>
</evidence>
<dbReference type="OrthoDB" id="6270329at2759"/>
<dbReference type="SMART" id="SM00184">
    <property type="entry name" value="RING"/>
    <property type="match status" value="1"/>
</dbReference>
<evidence type="ECO:0000259" key="20">
    <source>
        <dbReference type="PROSITE" id="PS50089"/>
    </source>
</evidence>
<dbReference type="InterPro" id="IPR006845">
    <property type="entry name" value="Pex_N"/>
</dbReference>
<evidence type="ECO:0000256" key="4">
    <source>
        <dbReference type="ARBA" id="ARBA00008704"/>
    </source>
</evidence>
<evidence type="ECO:0000256" key="5">
    <source>
        <dbReference type="ARBA" id="ARBA00012483"/>
    </source>
</evidence>
<evidence type="ECO:0000256" key="15">
    <source>
        <dbReference type="ARBA" id="ARBA00022989"/>
    </source>
</evidence>
<evidence type="ECO:0000256" key="7">
    <source>
        <dbReference type="ARBA" id="ARBA00022593"/>
    </source>
</evidence>
<dbReference type="PANTHER" id="PTHR23350:SF0">
    <property type="entry name" value="PEROXISOME BIOGENESIS FACTOR 10"/>
    <property type="match status" value="1"/>
</dbReference>
<dbReference type="Proteomes" id="UP000785200">
    <property type="component" value="Unassembled WGS sequence"/>
</dbReference>
<keyword evidence="11 19" id="KW-0863">Zinc-finger</keyword>
<dbReference type="SUPFAM" id="SSF57850">
    <property type="entry name" value="RING/U-box"/>
    <property type="match status" value="1"/>
</dbReference>
<evidence type="ECO:0000256" key="2">
    <source>
        <dbReference type="ARBA" id="ARBA00004585"/>
    </source>
</evidence>
<accession>A0A9P6VMZ1</accession>
<dbReference type="GO" id="GO:0016567">
    <property type="term" value="P:protein ubiquitination"/>
    <property type="evidence" value="ECO:0007669"/>
    <property type="project" value="UniProtKB-ARBA"/>
</dbReference>
<gene>
    <name evidence="21" type="ORF">D0Z07_2881</name>
</gene>
<organism evidence="21 22">
    <name type="scientific">Hyphodiscus hymeniophilus</name>
    <dbReference type="NCBI Taxonomy" id="353542"/>
    <lineage>
        <taxon>Eukaryota</taxon>
        <taxon>Fungi</taxon>
        <taxon>Dikarya</taxon>
        <taxon>Ascomycota</taxon>
        <taxon>Pezizomycotina</taxon>
        <taxon>Leotiomycetes</taxon>
        <taxon>Helotiales</taxon>
        <taxon>Hyphodiscaceae</taxon>
        <taxon>Hyphodiscus</taxon>
    </lineage>
</organism>
<evidence type="ECO:0000256" key="14">
    <source>
        <dbReference type="ARBA" id="ARBA00022927"/>
    </source>
</evidence>
<dbReference type="InterPro" id="IPR001841">
    <property type="entry name" value="Znf_RING"/>
</dbReference>
<evidence type="ECO:0000256" key="1">
    <source>
        <dbReference type="ARBA" id="ARBA00000900"/>
    </source>
</evidence>
<dbReference type="PROSITE" id="PS00518">
    <property type="entry name" value="ZF_RING_1"/>
    <property type="match status" value="1"/>
</dbReference>
<evidence type="ECO:0000256" key="18">
    <source>
        <dbReference type="ARBA" id="ARBA00041230"/>
    </source>
</evidence>
<evidence type="ECO:0000256" key="19">
    <source>
        <dbReference type="PROSITE-ProRule" id="PRU00175"/>
    </source>
</evidence>
<dbReference type="FunFam" id="3.30.40.10:FF:000395">
    <property type="entry name" value="Putative Peroxisome biosynthesis protein (Peroxin-10)"/>
    <property type="match status" value="1"/>
</dbReference>
<dbReference type="Pfam" id="PF04757">
    <property type="entry name" value="Pex2_Pex12"/>
    <property type="match status" value="1"/>
</dbReference>
<dbReference type="PANTHER" id="PTHR23350">
    <property type="entry name" value="PEROXISOME ASSEMBLY PROTEIN 10"/>
    <property type="match status" value="1"/>
</dbReference>
<dbReference type="GO" id="GO:0008270">
    <property type="term" value="F:zinc ion binding"/>
    <property type="evidence" value="ECO:0007669"/>
    <property type="project" value="UniProtKB-KW"/>
</dbReference>
<comment type="subcellular location">
    <subcellularLocation>
        <location evidence="2">Peroxisome membrane</location>
        <topology evidence="2">Multi-pass membrane protein</topology>
    </subcellularLocation>
</comment>
<dbReference type="InterPro" id="IPR013083">
    <property type="entry name" value="Znf_RING/FYVE/PHD"/>
</dbReference>
<reference evidence="21" key="1">
    <citation type="submission" date="2019-07" db="EMBL/GenBank/DDBJ databases">
        <title>Hyphodiscus hymeniophilus genome sequencing and assembly.</title>
        <authorList>
            <person name="Kramer G."/>
            <person name="Nodwell J."/>
        </authorList>
    </citation>
    <scope>NUCLEOTIDE SEQUENCE</scope>
    <source>
        <strain evidence="21">ATCC 34498</strain>
    </source>
</reference>
<dbReference type="GO" id="GO:0005778">
    <property type="term" value="C:peroxisomal membrane"/>
    <property type="evidence" value="ECO:0007669"/>
    <property type="project" value="UniProtKB-SubCell"/>
</dbReference>
<evidence type="ECO:0000256" key="6">
    <source>
        <dbReference type="ARBA" id="ARBA00022448"/>
    </source>
</evidence>
<evidence type="ECO:0000256" key="17">
    <source>
        <dbReference type="ARBA" id="ARBA00023140"/>
    </source>
</evidence>
<keyword evidence="10" id="KW-0479">Metal-binding</keyword>
<comment type="pathway">
    <text evidence="3">Protein modification; protein ubiquitination.</text>
</comment>
<dbReference type="EMBL" id="VNKQ01000005">
    <property type="protein sequence ID" value="KAG0650972.1"/>
    <property type="molecule type" value="Genomic_DNA"/>
</dbReference>
<comment type="caution">
    <text evidence="21">The sequence shown here is derived from an EMBL/GenBank/DDBJ whole genome shotgun (WGS) entry which is preliminary data.</text>
</comment>
<comment type="similarity">
    <text evidence="4">Belongs to the pex2/pex10/pex12 family.</text>
</comment>
<keyword evidence="16" id="KW-0472">Membrane</keyword>
<keyword evidence="13" id="KW-0862">Zinc</keyword>
<dbReference type="GO" id="GO:0061630">
    <property type="term" value="F:ubiquitin protein ligase activity"/>
    <property type="evidence" value="ECO:0007669"/>
    <property type="project" value="UniProtKB-EC"/>
</dbReference>
<evidence type="ECO:0000256" key="3">
    <source>
        <dbReference type="ARBA" id="ARBA00004906"/>
    </source>
</evidence>
<dbReference type="InterPro" id="IPR025654">
    <property type="entry name" value="PEX2/10"/>
</dbReference>
<name>A0A9P6VMZ1_9HELO</name>
<evidence type="ECO:0000256" key="8">
    <source>
        <dbReference type="ARBA" id="ARBA00022679"/>
    </source>
</evidence>
<protein>
    <recommendedName>
        <fullName evidence="5">RING-type E3 ubiquitin transferase</fullName>
        <ecNumber evidence="5">2.3.2.27</ecNumber>
    </recommendedName>
    <alternativeName>
        <fullName evidence="18">Peroxin-10</fullName>
    </alternativeName>
</protein>
<keyword evidence="14" id="KW-0653">Protein transport</keyword>
<keyword evidence="12" id="KW-0833">Ubl conjugation pathway</keyword>